<dbReference type="InterPro" id="IPR003781">
    <property type="entry name" value="CoA-bd"/>
</dbReference>
<dbReference type="Proteomes" id="UP000256884">
    <property type="component" value="Unassembled WGS sequence"/>
</dbReference>
<dbReference type="RefSeq" id="WP_115900825.1">
    <property type="nucleotide sequence ID" value="NZ_QUNS01000003.1"/>
</dbReference>
<evidence type="ECO:0000313" key="2">
    <source>
        <dbReference type="EMBL" id="REH52478.1"/>
    </source>
</evidence>
<dbReference type="Gene3D" id="3.40.50.720">
    <property type="entry name" value="NAD(P)-binding Rossmann-like Domain"/>
    <property type="match status" value="1"/>
</dbReference>
<name>A0A3E0I173_9FLAO</name>
<dbReference type="Pfam" id="PF13380">
    <property type="entry name" value="CoA_binding_2"/>
    <property type="match status" value="1"/>
</dbReference>
<dbReference type="InterPro" id="IPR036291">
    <property type="entry name" value="NAD(P)-bd_dom_sf"/>
</dbReference>
<reference evidence="2 3" key="1">
    <citation type="submission" date="2018-08" db="EMBL/GenBank/DDBJ databases">
        <title>Genomic Encyclopedia of Type Strains, Phase IV (KMG-IV): sequencing the most valuable type-strain genomes for metagenomic binning, comparative biology and taxonomic classification.</title>
        <authorList>
            <person name="Goeker M."/>
        </authorList>
    </citation>
    <scope>NUCLEOTIDE SEQUENCE [LARGE SCALE GENOMIC DNA]</scope>
    <source>
        <strain evidence="2 3">DSM 18841</strain>
    </source>
</reference>
<accession>A0A3E0I173</accession>
<comment type="caution">
    <text evidence="2">The sequence shown here is derived from an EMBL/GenBank/DDBJ whole genome shotgun (WGS) entry which is preliminary data.</text>
</comment>
<evidence type="ECO:0000313" key="3">
    <source>
        <dbReference type="Proteomes" id="UP000256884"/>
    </source>
</evidence>
<dbReference type="SUPFAM" id="SSF51735">
    <property type="entry name" value="NAD(P)-binding Rossmann-fold domains"/>
    <property type="match status" value="1"/>
</dbReference>
<protein>
    <recommendedName>
        <fullName evidence="1">CoA-binding domain-containing protein</fullName>
    </recommendedName>
</protein>
<gene>
    <name evidence="2" type="ORF">C7448_103213</name>
</gene>
<keyword evidence="3" id="KW-1185">Reference proteome</keyword>
<dbReference type="OrthoDB" id="708726at2"/>
<proteinExistence type="predicted"/>
<feature type="domain" description="CoA-binding" evidence="1">
    <location>
        <begin position="3"/>
        <end position="114"/>
    </location>
</feature>
<dbReference type="EMBL" id="QUNS01000003">
    <property type="protein sequence ID" value="REH52478.1"/>
    <property type="molecule type" value="Genomic_DNA"/>
</dbReference>
<sequence length="120" mass="13632">MKKRTLVLGASLKPSRYSNIAIKRLRDSGIETVAIGLQKGSVADVTIETENVFFEDVDTVTLYLNPERQKLYYDYIIGLQPRRVIFNPGTENTEFIKLLKENSIESEVACTLVLLSTKQY</sequence>
<evidence type="ECO:0000259" key="1">
    <source>
        <dbReference type="Pfam" id="PF13380"/>
    </source>
</evidence>
<dbReference type="AlphaFoldDB" id="A0A3E0I173"/>
<organism evidence="2 3">
    <name type="scientific">Tenacibaculum gallaicum</name>
    <dbReference type="NCBI Taxonomy" id="561505"/>
    <lineage>
        <taxon>Bacteria</taxon>
        <taxon>Pseudomonadati</taxon>
        <taxon>Bacteroidota</taxon>
        <taxon>Flavobacteriia</taxon>
        <taxon>Flavobacteriales</taxon>
        <taxon>Flavobacteriaceae</taxon>
        <taxon>Tenacibaculum</taxon>
    </lineage>
</organism>